<proteinExistence type="predicted"/>
<gene>
    <name evidence="1" type="ORF">EVAR_81664_1</name>
</gene>
<dbReference type="GO" id="GO:0003676">
    <property type="term" value="F:nucleic acid binding"/>
    <property type="evidence" value="ECO:0007669"/>
    <property type="project" value="InterPro"/>
</dbReference>
<reference evidence="1 2" key="1">
    <citation type="journal article" date="2019" name="Commun. Biol.">
        <title>The bagworm genome reveals a unique fibroin gene that provides high tensile strength.</title>
        <authorList>
            <person name="Kono N."/>
            <person name="Nakamura H."/>
            <person name="Ohtoshi R."/>
            <person name="Tomita M."/>
            <person name="Numata K."/>
            <person name="Arakawa K."/>
        </authorList>
    </citation>
    <scope>NUCLEOTIDE SEQUENCE [LARGE SCALE GENOMIC DNA]</scope>
</reference>
<dbReference type="PANTHER" id="PTHR47326">
    <property type="entry name" value="TRANSPOSABLE ELEMENT TC3 TRANSPOSASE-LIKE PROTEIN"/>
    <property type="match status" value="1"/>
</dbReference>
<evidence type="ECO:0000313" key="2">
    <source>
        <dbReference type="Proteomes" id="UP000299102"/>
    </source>
</evidence>
<name>A0A4C1V3R8_EUMVA</name>
<dbReference type="Proteomes" id="UP000299102">
    <property type="component" value="Unassembled WGS sequence"/>
</dbReference>
<accession>A0A4C1V3R8</accession>
<dbReference type="AlphaFoldDB" id="A0A4C1V3R8"/>
<protein>
    <submittedName>
        <fullName evidence="1">Uncharacterized protein</fullName>
    </submittedName>
</protein>
<dbReference type="OrthoDB" id="8356097at2759"/>
<organism evidence="1 2">
    <name type="scientific">Eumeta variegata</name>
    <name type="common">Bagworm moth</name>
    <name type="synonym">Eumeta japonica</name>
    <dbReference type="NCBI Taxonomy" id="151549"/>
    <lineage>
        <taxon>Eukaryota</taxon>
        <taxon>Metazoa</taxon>
        <taxon>Ecdysozoa</taxon>
        <taxon>Arthropoda</taxon>
        <taxon>Hexapoda</taxon>
        <taxon>Insecta</taxon>
        <taxon>Pterygota</taxon>
        <taxon>Neoptera</taxon>
        <taxon>Endopterygota</taxon>
        <taxon>Lepidoptera</taxon>
        <taxon>Glossata</taxon>
        <taxon>Ditrysia</taxon>
        <taxon>Tineoidea</taxon>
        <taxon>Psychidae</taxon>
        <taxon>Oiketicinae</taxon>
        <taxon>Eumeta</taxon>
    </lineage>
</organism>
<dbReference type="Gene3D" id="3.30.420.10">
    <property type="entry name" value="Ribonuclease H-like superfamily/Ribonuclease H"/>
    <property type="match status" value="1"/>
</dbReference>
<dbReference type="InterPro" id="IPR036397">
    <property type="entry name" value="RNaseH_sf"/>
</dbReference>
<keyword evidence="2" id="KW-1185">Reference proteome</keyword>
<dbReference type="PANTHER" id="PTHR47326:SF1">
    <property type="entry name" value="HTH PSQ-TYPE DOMAIN-CONTAINING PROTEIN"/>
    <property type="match status" value="1"/>
</dbReference>
<evidence type="ECO:0000313" key="1">
    <source>
        <dbReference type="EMBL" id="GBP32875.1"/>
    </source>
</evidence>
<dbReference type="EMBL" id="BGZK01000266">
    <property type="protein sequence ID" value="GBP32875.1"/>
    <property type="molecule type" value="Genomic_DNA"/>
</dbReference>
<sequence>MLDGYSILPMQGKETIPYQVPVSVEGHGLNTFRRQPELSVRGYRHDGAMAHSPVEVETWLKDMFENNCIARYGPRRSPPRAPDLTPRDFFLWSVIKI</sequence>
<comment type="caution">
    <text evidence="1">The sequence shown here is derived from an EMBL/GenBank/DDBJ whole genome shotgun (WGS) entry which is preliminary data.</text>
</comment>